<dbReference type="EMBL" id="BARS01025828">
    <property type="protein sequence ID" value="GAG08667.1"/>
    <property type="molecule type" value="Genomic_DNA"/>
</dbReference>
<sequence>MNAQQIEVAIRTTKEKCLFAEEFAVGISVRVAAIDKKGKKVRKEGIIKIFFLDAATQKVVSEIALTSITAKTLANALMKNVVNLEKDLASNKPRKKSVVTKPHYTG</sequence>
<reference evidence="1" key="1">
    <citation type="journal article" date="2014" name="Front. Microbiol.">
        <title>High frequency of phylogenetically diverse reductive dehalogenase-homologous genes in deep subseafloor sedimentary metagenomes.</title>
        <authorList>
            <person name="Kawai M."/>
            <person name="Futagami T."/>
            <person name="Toyoda A."/>
            <person name="Takaki Y."/>
            <person name="Nishi S."/>
            <person name="Hori S."/>
            <person name="Arai W."/>
            <person name="Tsubouchi T."/>
            <person name="Morono Y."/>
            <person name="Uchiyama I."/>
            <person name="Ito T."/>
            <person name="Fujiyama A."/>
            <person name="Inagaki F."/>
            <person name="Takami H."/>
        </authorList>
    </citation>
    <scope>NUCLEOTIDE SEQUENCE</scope>
    <source>
        <strain evidence="1">Expedition CK06-06</strain>
    </source>
</reference>
<comment type="caution">
    <text evidence="1">The sequence shown here is derived from an EMBL/GenBank/DDBJ whole genome shotgun (WGS) entry which is preliminary data.</text>
</comment>
<accession>X0VBH5</accession>
<evidence type="ECO:0000313" key="1">
    <source>
        <dbReference type="EMBL" id="GAG08667.1"/>
    </source>
</evidence>
<dbReference type="AlphaFoldDB" id="X0VBH5"/>
<name>X0VBH5_9ZZZZ</name>
<gene>
    <name evidence="1" type="ORF">S01H1_40770</name>
</gene>
<organism evidence="1">
    <name type="scientific">marine sediment metagenome</name>
    <dbReference type="NCBI Taxonomy" id="412755"/>
    <lineage>
        <taxon>unclassified sequences</taxon>
        <taxon>metagenomes</taxon>
        <taxon>ecological metagenomes</taxon>
    </lineage>
</organism>
<proteinExistence type="predicted"/>
<protein>
    <submittedName>
        <fullName evidence="1">Uncharacterized protein</fullName>
    </submittedName>
</protein>